<dbReference type="AlphaFoldDB" id="A0A5B9P5B4"/>
<dbReference type="RefSeq" id="WP_075082617.1">
    <property type="nucleotide sequence ID" value="NZ_CP042912.1"/>
</dbReference>
<dbReference type="EMBL" id="CP042912">
    <property type="protein sequence ID" value="QEG20355.1"/>
    <property type="molecule type" value="Genomic_DNA"/>
</dbReference>
<accession>A0A5B9P5B4</accession>
<dbReference type="STRING" id="980251.GCA_001642875_04628"/>
<evidence type="ECO:0000313" key="2">
    <source>
        <dbReference type="EMBL" id="QEG20355.1"/>
    </source>
</evidence>
<name>A0A5B9P5B4_9BACT</name>
<gene>
    <name evidence="2" type="ORF">MFFC18_02020</name>
</gene>
<reference evidence="2 3" key="1">
    <citation type="submission" date="2019-08" db="EMBL/GenBank/DDBJ databases">
        <title>Deep-cultivation of Planctomycetes and their phenomic and genomic characterization uncovers novel biology.</title>
        <authorList>
            <person name="Wiegand S."/>
            <person name="Jogler M."/>
            <person name="Boedeker C."/>
            <person name="Pinto D."/>
            <person name="Vollmers J."/>
            <person name="Rivas-Marin E."/>
            <person name="Kohn T."/>
            <person name="Peeters S.H."/>
            <person name="Heuer A."/>
            <person name="Rast P."/>
            <person name="Oberbeckmann S."/>
            <person name="Bunk B."/>
            <person name="Jeske O."/>
            <person name="Meyerdierks A."/>
            <person name="Storesund J.E."/>
            <person name="Kallscheuer N."/>
            <person name="Luecker S."/>
            <person name="Lage O.M."/>
            <person name="Pohl T."/>
            <person name="Merkel B.J."/>
            <person name="Hornburger P."/>
            <person name="Mueller R.-W."/>
            <person name="Bruemmer F."/>
            <person name="Labrenz M."/>
            <person name="Spormann A.M."/>
            <person name="Op den Camp H."/>
            <person name="Overmann J."/>
            <person name="Amann R."/>
            <person name="Jetten M.S.M."/>
            <person name="Mascher T."/>
            <person name="Medema M.H."/>
            <person name="Devos D.P."/>
            <person name="Kaster A.-K."/>
            <person name="Ovreas L."/>
            <person name="Rohde M."/>
            <person name="Galperin M.Y."/>
            <person name="Jogler C."/>
        </authorList>
    </citation>
    <scope>NUCLEOTIDE SEQUENCE [LARGE SCALE GENOMIC DNA]</scope>
    <source>
        <strain evidence="2 3">FC18</strain>
    </source>
</reference>
<dbReference type="Pfam" id="PF07978">
    <property type="entry name" value="NIPSNAP"/>
    <property type="match status" value="1"/>
</dbReference>
<protein>
    <recommendedName>
        <fullName evidence="1">NIPSNAP domain-containing protein</fullName>
    </recommendedName>
</protein>
<dbReference type="KEGG" id="mff:MFFC18_02020"/>
<dbReference type="Gene3D" id="3.30.70.100">
    <property type="match status" value="2"/>
</dbReference>
<dbReference type="SUPFAM" id="SSF54909">
    <property type="entry name" value="Dimeric alpha+beta barrel"/>
    <property type="match status" value="2"/>
</dbReference>
<keyword evidence="3" id="KW-1185">Reference proteome</keyword>
<evidence type="ECO:0000259" key="1">
    <source>
        <dbReference type="Pfam" id="PF07978"/>
    </source>
</evidence>
<dbReference type="InterPro" id="IPR011008">
    <property type="entry name" value="Dimeric_a/b-barrel"/>
</dbReference>
<dbReference type="InterPro" id="IPR012577">
    <property type="entry name" value="NIPSNAP"/>
</dbReference>
<proteinExistence type="predicted"/>
<organism evidence="2 3">
    <name type="scientific">Mariniblastus fucicola</name>
    <dbReference type="NCBI Taxonomy" id="980251"/>
    <lineage>
        <taxon>Bacteria</taxon>
        <taxon>Pseudomonadati</taxon>
        <taxon>Planctomycetota</taxon>
        <taxon>Planctomycetia</taxon>
        <taxon>Pirellulales</taxon>
        <taxon>Pirellulaceae</taxon>
        <taxon>Mariniblastus</taxon>
    </lineage>
</organism>
<dbReference type="OrthoDB" id="9809695at2"/>
<dbReference type="Proteomes" id="UP000322214">
    <property type="component" value="Chromosome"/>
</dbReference>
<evidence type="ECO:0000313" key="3">
    <source>
        <dbReference type="Proteomes" id="UP000322214"/>
    </source>
</evidence>
<feature type="domain" description="NIPSNAP" evidence="1">
    <location>
        <begin position="127"/>
        <end position="229"/>
    </location>
</feature>
<sequence>MSEFYEIRIYRVFDFEKQNMLEAWMRDALLPALGRLGIKNVGVFRNQGDPNDHSQFMVIPFESLEQFAELNVKLAADKKFTDASQGWFAQDMKDPVYNRVDSWVTQAFDSIPKMEIPSFTDNPDRIYELRLYESHNMDSAKRKVKMFDDGETQLMRDTKLGPVFFGRTLAGPDSPNLIYLLGAESEAAHKEHWKAFISSDRWAAIKDLPEYKDTVSKIQKWNLTPTDFSEL</sequence>